<dbReference type="InterPro" id="IPR036291">
    <property type="entry name" value="NAD(P)-bd_dom_sf"/>
</dbReference>
<dbReference type="InterPro" id="IPR002347">
    <property type="entry name" value="SDR_fam"/>
</dbReference>
<dbReference type="EMBL" id="JALNTZ010000006">
    <property type="protein sequence ID" value="KAJ3649332.1"/>
    <property type="molecule type" value="Genomic_DNA"/>
</dbReference>
<dbReference type="GO" id="GO:0005811">
    <property type="term" value="C:lipid droplet"/>
    <property type="evidence" value="ECO:0007669"/>
    <property type="project" value="TreeGrafter"/>
</dbReference>
<dbReference type="PANTHER" id="PTHR24322">
    <property type="entry name" value="PKSB"/>
    <property type="match status" value="1"/>
</dbReference>
<evidence type="ECO:0000256" key="13">
    <source>
        <dbReference type="SAM" id="Phobius"/>
    </source>
</evidence>
<evidence type="ECO:0000256" key="4">
    <source>
        <dbReference type="ARBA" id="ARBA00022857"/>
    </source>
</evidence>
<evidence type="ECO:0000256" key="9">
    <source>
        <dbReference type="ARBA" id="ARBA00059620"/>
    </source>
</evidence>
<comment type="function">
    <text evidence="9">Catalyzes the reduction of all-trans-retinal to all-trans-retinol in the presence of NADPH.</text>
</comment>
<comment type="caution">
    <text evidence="14">The sequence shown here is derived from an EMBL/GenBank/DDBJ whole genome shotgun (WGS) entry which is preliminary data.</text>
</comment>
<evidence type="ECO:0000256" key="6">
    <source>
        <dbReference type="ARBA" id="ARBA00023002"/>
    </source>
</evidence>
<keyword evidence="6" id="KW-0560">Oxidoreductase</keyword>
<evidence type="ECO:0000313" key="14">
    <source>
        <dbReference type="EMBL" id="KAJ3649332.1"/>
    </source>
</evidence>
<dbReference type="PRINTS" id="PR00081">
    <property type="entry name" value="GDHRDH"/>
</dbReference>
<dbReference type="Gene3D" id="3.40.50.720">
    <property type="entry name" value="NAD(P)-binding Rossmann-like Domain"/>
    <property type="match status" value="1"/>
</dbReference>
<gene>
    <name evidence="14" type="ORF">Zmor_021082</name>
</gene>
<evidence type="ECO:0000256" key="10">
    <source>
        <dbReference type="ARBA" id="ARBA00068717"/>
    </source>
</evidence>
<protein>
    <recommendedName>
        <fullName evidence="10">Short-chain dehydrogenase/reductase 3</fullName>
    </recommendedName>
    <alternativeName>
        <fullName evidence="11">Retinal short-chain dehydrogenase/reductase 1</fullName>
    </alternativeName>
</protein>
<keyword evidence="5 13" id="KW-1133">Transmembrane helix</keyword>
<evidence type="ECO:0000256" key="8">
    <source>
        <dbReference type="ARBA" id="ARBA00023136"/>
    </source>
</evidence>
<evidence type="ECO:0000256" key="5">
    <source>
        <dbReference type="ARBA" id="ARBA00022989"/>
    </source>
</evidence>
<dbReference type="CDD" id="cd05339">
    <property type="entry name" value="17beta-HSDXI-like_SDR_c"/>
    <property type="match status" value="1"/>
</dbReference>
<keyword evidence="8 13" id="KW-0472">Membrane</keyword>
<evidence type="ECO:0000256" key="12">
    <source>
        <dbReference type="RuleBase" id="RU000363"/>
    </source>
</evidence>
<dbReference type="SUPFAM" id="SSF51735">
    <property type="entry name" value="NAD(P)-binding Rossmann-fold domains"/>
    <property type="match status" value="1"/>
</dbReference>
<keyword evidence="15" id="KW-1185">Reference proteome</keyword>
<dbReference type="GO" id="GO:0016020">
    <property type="term" value="C:membrane"/>
    <property type="evidence" value="ECO:0007669"/>
    <property type="project" value="UniProtKB-SubCell"/>
</dbReference>
<organism evidence="14 15">
    <name type="scientific">Zophobas morio</name>
    <dbReference type="NCBI Taxonomy" id="2755281"/>
    <lineage>
        <taxon>Eukaryota</taxon>
        <taxon>Metazoa</taxon>
        <taxon>Ecdysozoa</taxon>
        <taxon>Arthropoda</taxon>
        <taxon>Hexapoda</taxon>
        <taxon>Insecta</taxon>
        <taxon>Pterygota</taxon>
        <taxon>Neoptera</taxon>
        <taxon>Endopterygota</taxon>
        <taxon>Coleoptera</taxon>
        <taxon>Polyphaga</taxon>
        <taxon>Cucujiformia</taxon>
        <taxon>Tenebrionidae</taxon>
        <taxon>Zophobas</taxon>
    </lineage>
</organism>
<dbReference type="Proteomes" id="UP001168821">
    <property type="component" value="Unassembled WGS sequence"/>
</dbReference>
<feature type="transmembrane region" description="Helical" evidence="13">
    <location>
        <begin position="20"/>
        <end position="44"/>
    </location>
</feature>
<evidence type="ECO:0000256" key="11">
    <source>
        <dbReference type="ARBA" id="ARBA00082544"/>
    </source>
</evidence>
<accession>A0AA38I7M6</accession>
<evidence type="ECO:0000256" key="2">
    <source>
        <dbReference type="ARBA" id="ARBA00006484"/>
    </source>
</evidence>
<dbReference type="Pfam" id="PF00106">
    <property type="entry name" value="adh_short"/>
    <property type="match status" value="1"/>
</dbReference>
<dbReference type="AlphaFoldDB" id="A0AA38I7M6"/>
<evidence type="ECO:0000256" key="3">
    <source>
        <dbReference type="ARBA" id="ARBA00022692"/>
    </source>
</evidence>
<keyword evidence="3 13" id="KW-0812">Transmembrane</keyword>
<comment type="subcellular location">
    <subcellularLocation>
        <location evidence="1">Membrane</location>
        <topology evidence="1">Multi-pass membrane protein</topology>
    </subcellularLocation>
</comment>
<name>A0AA38I7M6_9CUCU</name>
<keyword evidence="4" id="KW-0521">NADP</keyword>
<dbReference type="PANTHER" id="PTHR24322:SF736">
    <property type="entry name" value="RETINOL DEHYDROGENASE 10"/>
    <property type="match status" value="1"/>
</dbReference>
<dbReference type="PRINTS" id="PR00080">
    <property type="entry name" value="SDRFAMILY"/>
</dbReference>
<reference evidence="14" key="1">
    <citation type="journal article" date="2023" name="G3 (Bethesda)">
        <title>Whole genome assemblies of Zophobas morio and Tenebrio molitor.</title>
        <authorList>
            <person name="Kaur S."/>
            <person name="Stinson S.A."/>
            <person name="diCenzo G.C."/>
        </authorList>
    </citation>
    <scope>NUCLEOTIDE SEQUENCE</scope>
    <source>
        <strain evidence="14">QUZm001</strain>
    </source>
</reference>
<evidence type="ECO:0000256" key="1">
    <source>
        <dbReference type="ARBA" id="ARBA00004141"/>
    </source>
</evidence>
<evidence type="ECO:0000256" key="7">
    <source>
        <dbReference type="ARBA" id="ARBA00023098"/>
    </source>
</evidence>
<dbReference type="GO" id="GO:0052650">
    <property type="term" value="F:all-trans-retinol dehydrogenase (NADP+) activity"/>
    <property type="evidence" value="ECO:0007669"/>
    <property type="project" value="UniProtKB-ARBA"/>
</dbReference>
<comment type="similarity">
    <text evidence="2 12">Belongs to the short-chain dehydrogenases/reductases (SDR) family.</text>
</comment>
<keyword evidence="7" id="KW-0443">Lipid metabolism</keyword>
<evidence type="ECO:0000313" key="15">
    <source>
        <dbReference type="Proteomes" id="UP001168821"/>
    </source>
</evidence>
<dbReference type="FunFam" id="3.40.50.720:FF:000131">
    <property type="entry name" value="Short-chain dehydrogenase/reductase 3"/>
    <property type="match status" value="1"/>
</dbReference>
<proteinExistence type="inferred from homology"/>
<sequence length="315" mass="35475">MPSNQPQQDIGTLLVQVTQVTADVIVVLLQILYSIVLSLGRLVIQKQPKSVRGEIVLITGAGHGMGKELSLLYASEGATVVAWDISEKTGLQTVKEIAQKGYPKAHFFKCDVSNRDEVLRVAKETQDKVGDVTILFNNAGIMPTHPFLEHTKDEVERIMNINVMAHFWTLEAFLPVMKKQNYGHVVTLSSCAGLLGIPNLVPYCCSKFAVRGMMEALYQEFRQDKKNEVKFTTICPYMVDTGLCKKPVIRFENAMKLVDPLDAAREIMNAQRLELREITIPRYLYYWQFVLRMLPEKAQGYIGDFLSVGLESDLS</sequence>